<evidence type="ECO:0000256" key="1">
    <source>
        <dbReference type="ARBA" id="ARBA00022741"/>
    </source>
</evidence>
<protein>
    <submittedName>
        <fullName evidence="5">SNF2 family N-terminal domain-containing protein</fullName>
    </submittedName>
</protein>
<dbReference type="InterPro" id="IPR000330">
    <property type="entry name" value="SNF2_N"/>
</dbReference>
<dbReference type="RefSeq" id="XP_046003821.1">
    <property type="nucleotide sequence ID" value="XM_046161771.1"/>
</dbReference>
<dbReference type="InterPro" id="IPR049730">
    <property type="entry name" value="SNF2/RAD54-like_C"/>
</dbReference>
<dbReference type="PROSITE" id="PS51194">
    <property type="entry name" value="HELICASE_CTER"/>
    <property type="match status" value="1"/>
</dbReference>
<evidence type="ECO:0000313" key="5">
    <source>
        <dbReference type="EMBL" id="KAH7009123.1"/>
    </source>
</evidence>
<dbReference type="GO" id="GO:0006281">
    <property type="term" value="P:DNA repair"/>
    <property type="evidence" value="ECO:0007669"/>
    <property type="project" value="TreeGrafter"/>
</dbReference>
<keyword evidence="3" id="KW-0067">ATP-binding</keyword>
<dbReference type="GeneID" id="70191317"/>
<keyword evidence="6" id="KW-1185">Reference proteome</keyword>
<organism evidence="5 6">
    <name type="scientific">Microdochium trichocladiopsis</name>
    <dbReference type="NCBI Taxonomy" id="1682393"/>
    <lineage>
        <taxon>Eukaryota</taxon>
        <taxon>Fungi</taxon>
        <taxon>Dikarya</taxon>
        <taxon>Ascomycota</taxon>
        <taxon>Pezizomycotina</taxon>
        <taxon>Sordariomycetes</taxon>
        <taxon>Xylariomycetidae</taxon>
        <taxon>Xylariales</taxon>
        <taxon>Microdochiaceae</taxon>
        <taxon>Microdochium</taxon>
    </lineage>
</organism>
<dbReference type="GO" id="GO:0008094">
    <property type="term" value="F:ATP-dependent activity, acting on DNA"/>
    <property type="evidence" value="ECO:0007669"/>
    <property type="project" value="TreeGrafter"/>
</dbReference>
<dbReference type="InterPro" id="IPR050628">
    <property type="entry name" value="SNF2_RAD54_helicase_TF"/>
</dbReference>
<feature type="domain" description="Helicase C-terminal" evidence="4">
    <location>
        <begin position="856"/>
        <end position="1017"/>
    </location>
</feature>
<dbReference type="Pfam" id="PF00271">
    <property type="entry name" value="Helicase_C"/>
    <property type="match status" value="1"/>
</dbReference>
<dbReference type="InterPro" id="IPR038718">
    <property type="entry name" value="SNF2-like_sf"/>
</dbReference>
<evidence type="ECO:0000313" key="6">
    <source>
        <dbReference type="Proteomes" id="UP000756346"/>
    </source>
</evidence>
<sequence>MWDEDYRPIGCLDLPIATNPTAQFNDAQTWRRVSEDLLPTSISSLLQAANDRPDITTLLKHQWIQLEFFVRQAAKGSFVRFRIYVLPFDVERHGVSDRHDEKLMKALAMLLQRLNYSSEAWNDASNQQRLPHPLSFTDLPDPLPDDSCLLALFNSVPSPDPDPNSVSDLNARHAMLSILEGNLPGIRTTLYPYQRRSAALMLRRELVRTKVLDPRLRCCQDQSGRPWYYDSATGLVLAKPRYYNGARGGILAEEMGTGKTLICLALISSTRREPTTAPDPFAVEVPRRRYVGNFVDMCAAGVNRHSVPWQPYFTYMNQRLGQDYTRCVEALQRPANRAAYKLDLDVGLTTRRSTRLMRSEPQTRTIFLSSGTLIVVPDNLVTQWKDEILRHTPELEVMTLISRARMPCVEQLLAVDIVLISQSRLERIWAEGKNDKGQVHGIDCELEHIQWKRTIIDEGHKLGKPGESTMSMVLQRLNTSAMWIVTGTPTRNLHGAEVKDTLTRLNDIESQRSDLVHLGRIIAKYLKVPPWAKTKCVDDSIADWKMYVVSPTQHSRCQHHVDTARATLNSILIRHRLADISTLLPPVDEKIVHIEGSYQDKLALNLFSMMIILNAVQSQRTGVDYLFHPRQRKSLLELVRNLRRACFFGGVFFSREEIQKAVDIAQEFYSCKPVPISAEDEASLCRAIEIGHKALTNDLKNVSNQFNILPVYITHSLEGVRSGPSLDYIEGEAVCVNLDLVYSLQQSGYANFNDPTSISRSTAIRDYQFQISRGYCNRNIAQLLGQFQQQAATAWQTKRGWDSNKISNSMSTGTTSITDNVAELQGEDHLHTVPSASKVLASTRIISTASAKLSYLIDAIMQHYEKEQIIIFYDIDSIASHLNSALEVLRIKHLIYTRSGQSPQDRAKCIERFTHDSTNRVLLMDISQAAFGLDMRSASRIYFVSPVLNSQVQAQAIGRARRISQQKPVTVETLVLKGSIEEFIVDRGRNMTHSEQRRTMRSVVEDKPIMDWIKNVEILPMDTDTMGPSPVDLVDHGGELSQTAMLRAPQTVFNVSSAQVTQRDRLIALDTGTRRTTNEEYQVIAPPPGTPDSKSAVRGSGPFKETLNSAQEVLSTTEILVMHQGRYIQYVSDVDYVAERPQKRTRFAEVN</sequence>
<dbReference type="Proteomes" id="UP000756346">
    <property type="component" value="Unassembled WGS sequence"/>
</dbReference>
<dbReference type="Pfam" id="PF00176">
    <property type="entry name" value="SNF2-rel_dom"/>
    <property type="match status" value="1"/>
</dbReference>
<dbReference type="PANTHER" id="PTHR45626:SF51">
    <property type="entry name" value="SNF2-RELATED DOMAIN-CONTAINING PROTEIN"/>
    <property type="match status" value="1"/>
</dbReference>
<dbReference type="GO" id="GO:0016787">
    <property type="term" value="F:hydrolase activity"/>
    <property type="evidence" value="ECO:0007669"/>
    <property type="project" value="UniProtKB-KW"/>
</dbReference>
<keyword evidence="1" id="KW-0547">Nucleotide-binding</keyword>
<evidence type="ECO:0000256" key="2">
    <source>
        <dbReference type="ARBA" id="ARBA00022801"/>
    </source>
</evidence>
<dbReference type="PANTHER" id="PTHR45626">
    <property type="entry name" value="TRANSCRIPTION TERMINATION FACTOR 2-RELATED"/>
    <property type="match status" value="1"/>
</dbReference>
<keyword evidence="2" id="KW-0378">Hydrolase</keyword>
<evidence type="ECO:0000256" key="3">
    <source>
        <dbReference type="ARBA" id="ARBA00022840"/>
    </source>
</evidence>
<dbReference type="GO" id="GO:0005524">
    <property type="term" value="F:ATP binding"/>
    <property type="evidence" value="ECO:0007669"/>
    <property type="project" value="UniProtKB-KW"/>
</dbReference>
<dbReference type="InterPro" id="IPR014001">
    <property type="entry name" value="Helicase_ATP-bd"/>
</dbReference>
<gene>
    <name evidence="5" type="ORF">B0I36DRAFT_404275</name>
</gene>
<evidence type="ECO:0000259" key="4">
    <source>
        <dbReference type="PROSITE" id="PS51194"/>
    </source>
</evidence>
<dbReference type="CDD" id="cd18793">
    <property type="entry name" value="SF2_C_SNF"/>
    <property type="match status" value="1"/>
</dbReference>
<dbReference type="SUPFAM" id="SSF52540">
    <property type="entry name" value="P-loop containing nucleoside triphosphate hydrolases"/>
    <property type="match status" value="2"/>
</dbReference>
<name>A0A9P9BET1_9PEZI</name>
<dbReference type="Gene3D" id="3.40.50.10810">
    <property type="entry name" value="Tandem AAA-ATPase domain"/>
    <property type="match status" value="2"/>
</dbReference>
<proteinExistence type="predicted"/>
<comment type="caution">
    <text evidence="5">The sequence shown here is derived from an EMBL/GenBank/DDBJ whole genome shotgun (WGS) entry which is preliminary data.</text>
</comment>
<dbReference type="InterPro" id="IPR001650">
    <property type="entry name" value="Helicase_C-like"/>
</dbReference>
<dbReference type="GO" id="GO:0005634">
    <property type="term" value="C:nucleus"/>
    <property type="evidence" value="ECO:0007669"/>
    <property type="project" value="TreeGrafter"/>
</dbReference>
<dbReference type="Gene3D" id="3.40.50.300">
    <property type="entry name" value="P-loop containing nucleotide triphosphate hydrolases"/>
    <property type="match status" value="1"/>
</dbReference>
<dbReference type="OrthoDB" id="2801544at2759"/>
<dbReference type="InterPro" id="IPR027417">
    <property type="entry name" value="P-loop_NTPase"/>
</dbReference>
<reference evidence="5" key="1">
    <citation type="journal article" date="2021" name="Nat. Commun.">
        <title>Genetic determinants of endophytism in the Arabidopsis root mycobiome.</title>
        <authorList>
            <person name="Mesny F."/>
            <person name="Miyauchi S."/>
            <person name="Thiergart T."/>
            <person name="Pickel B."/>
            <person name="Atanasova L."/>
            <person name="Karlsson M."/>
            <person name="Huettel B."/>
            <person name="Barry K.W."/>
            <person name="Haridas S."/>
            <person name="Chen C."/>
            <person name="Bauer D."/>
            <person name="Andreopoulos W."/>
            <person name="Pangilinan J."/>
            <person name="LaButti K."/>
            <person name="Riley R."/>
            <person name="Lipzen A."/>
            <person name="Clum A."/>
            <person name="Drula E."/>
            <person name="Henrissat B."/>
            <person name="Kohler A."/>
            <person name="Grigoriev I.V."/>
            <person name="Martin F.M."/>
            <person name="Hacquard S."/>
        </authorList>
    </citation>
    <scope>NUCLEOTIDE SEQUENCE</scope>
    <source>
        <strain evidence="5">MPI-CAGE-CH-0230</strain>
    </source>
</reference>
<dbReference type="AlphaFoldDB" id="A0A9P9BET1"/>
<dbReference type="EMBL" id="JAGTJQ010000020">
    <property type="protein sequence ID" value="KAH7009123.1"/>
    <property type="molecule type" value="Genomic_DNA"/>
</dbReference>
<accession>A0A9P9BET1</accession>
<dbReference type="SMART" id="SM00487">
    <property type="entry name" value="DEXDc"/>
    <property type="match status" value="1"/>
</dbReference>